<dbReference type="EMBL" id="FQ670179">
    <property type="protein sequence ID" value="CBY82266.1"/>
    <property type="molecule type" value="Genomic_DNA"/>
</dbReference>
<organism evidence="1 2">
    <name type="scientific">Helicobacter felis (strain ATCC 49179 / CCUG 28539 / NCTC 12436 / CS1)</name>
    <dbReference type="NCBI Taxonomy" id="936155"/>
    <lineage>
        <taxon>Bacteria</taxon>
        <taxon>Pseudomonadati</taxon>
        <taxon>Campylobacterota</taxon>
        <taxon>Epsilonproteobacteria</taxon>
        <taxon>Campylobacterales</taxon>
        <taxon>Helicobacteraceae</taxon>
        <taxon>Helicobacter</taxon>
    </lineage>
</organism>
<reference evidence="1 2" key="1">
    <citation type="journal article" date="2011" name="Genome Biol. Evol.">
        <title>Comparative whole genome sequence analysis of the carcinogenic bacterial model pathogen Helicobacter felis.</title>
        <authorList>
            <person name="Arnold I.C."/>
            <person name="Zigova Z."/>
            <person name="Holden M."/>
            <person name="Lawley T.D."/>
            <person name="Rad R."/>
            <person name="Dougan G."/>
            <person name="Falkow S."/>
            <person name="Bentley S.D."/>
            <person name="Muller A."/>
        </authorList>
    </citation>
    <scope>NUCLEOTIDE SEQUENCE [LARGE SCALE GENOMIC DNA]</scope>
    <source>
        <strain evidence="2">ATCC 49179 / CCUG 28539 / NCTC 12436 / CS1</strain>
    </source>
</reference>
<dbReference type="KEGG" id="hfe:HFELIS_01820"/>
<evidence type="ECO:0000313" key="1">
    <source>
        <dbReference type="EMBL" id="CBY82266.1"/>
    </source>
</evidence>
<dbReference type="AlphaFoldDB" id="E7ACT6"/>
<keyword evidence="1" id="KW-0282">Flagellum</keyword>
<dbReference type="HOGENOM" id="CLU_1710751_0_0_7"/>
<dbReference type="GeneID" id="36133299"/>
<name>E7ACT6_HELFC</name>
<proteinExistence type="predicted"/>
<keyword evidence="1" id="KW-0969">Cilium</keyword>
<sequence length="153" mass="16929">MKSLFVLLPLAFLLAGCGRSSETGDYIRGCQRSGLDYKTCSCLAEKIIGDATEEEFKNEALLRKRAANPDPKILRKCIGKQDAKEMISRALINQNVPKSTAVCLAKKFLKQLSDEEIELLETPSFGPVENQKVEAVQHKILQLAQSGEIESCK</sequence>
<gene>
    <name evidence="1" type="ordered locus">Hfelis_01820</name>
</gene>
<keyword evidence="1" id="KW-0966">Cell projection</keyword>
<dbReference type="RefSeq" id="WP_013468638.1">
    <property type="nucleotide sequence ID" value="NC_014810.2"/>
</dbReference>
<keyword evidence="2" id="KW-1185">Reference proteome</keyword>
<dbReference type="Proteomes" id="UP000007934">
    <property type="component" value="Chromosome"/>
</dbReference>
<dbReference type="STRING" id="936155.HFELIS_01820"/>
<dbReference type="PROSITE" id="PS51257">
    <property type="entry name" value="PROKAR_LIPOPROTEIN"/>
    <property type="match status" value="1"/>
</dbReference>
<evidence type="ECO:0000313" key="2">
    <source>
        <dbReference type="Proteomes" id="UP000007934"/>
    </source>
</evidence>
<protein>
    <submittedName>
        <fullName evidence="1">Flagellar motor switch protein</fullName>
    </submittedName>
</protein>
<accession>E7ACT6</accession>